<organism evidence="3 4">
    <name type="scientific">Purpureocillium lavendulum</name>
    <dbReference type="NCBI Taxonomy" id="1247861"/>
    <lineage>
        <taxon>Eukaryota</taxon>
        <taxon>Fungi</taxon>
        <taxon>Dikarya</taxon>
        <taxon>Ascomycota</taxon>
        <taxon>Pezizomycotina</taxon>
        <taxon>Sordariomycetes</taxon>
        <taxon>Hypocreomycetidae</taxon>
        <taxon>Hypocreales</taxon>
        <taxon>Ophiocordycipitaceae</taxon>
        <taxon>Purpureocillium</taxon>
    </lineage>
</organism>
<keyword evidence="1" id="KW-0175">Coiled coil</keyword>
<dbReference type="AlphaFoldDB" id="A0AB34G0N5"/>
<evidence type="ECO:0000313" key="3">
    <source>
        <dbReference type="EMBL" id="KAJ6443835.1"/>
    </source>
</evidence>
<name>A0AB34G0N5_9HYPO</name>
<feature type="region of interest" description="Disordered" evidence="2">
    <location>
        <begin position="1"/>
        <end position="38"/>
    </location>
</feature>
<keyword evidence="4" id="KW-1185">Reference proteome</keyword>
<evidence type="ECO:0000256" key="2">
    <source>
        <dbReference type="SAM" id="MobiDB-lite"/>
    </source>
</evidence>
<feature type="region of interest" description="Disordered" evidence="2">
    <location>
        <begin position="416"/>
        <end position="447"/>
    </location>
</feature>
<comment type="caution">
    <text evidence="3">The sequence shown here is derived from an EMBL/GenBank/DDBJ whole genome shotgun (WGS) entry which is preliminary data.</text>
</comment>
<gene>
    <name evidence="3" type="ORF">O9K51_02222</name>
</gene>
<proteinExistence type="predicted"/>
<accession>A0AB34G0N5</accession>
<sequence>MDSEPATAHQASKDDDGAVGSMAQNESKIDKDQVPTSSVLEVQLAEEVRLRRFTEDVLDNRQEELEAQEAENKKLLKKLESLKKELAETQDQLIEARNQSKAKAKQLQDARDQIFRLQPRRKDITESEAQETYKKLCGNVQRWVENRLPGTLDDMEGGRLRARPLGAYAGRFASLIREPAKRCLSLHQADEHHVIAIIMYYLWLALFSKSFYCPLDGSDDEATIMWIDELESTMSKLPRDAAHCREWRSETLTALTNQPMFKSRRTAYINMVSDDLAALLSVVVPKVAPSELQSSVRRTIIEPAADFAHQLQLASNIYSLKWPARNASTRLEVYECINLANGGLVLDLSGTGPSSPSRRKVSYLFDVAPGLFVERVEVGKKAPLKAIYRPNVLVYAGDGEAPQRPTLIKWLVDNSSTGASSRDPLPPPRTTAPRSKALPSSLAFSKL</sequence>
<dbReference type="EMBL" id="JAQHRD010000002">
    <property type="protein sequence ID" value="KAJ6443835.1"/>
    <property type="molecule type" value="Genomic_DNA"/>
</dbReference>
<evidence type="ECO:0000256" key="1">
    <source>
        <dbReference type="SAM" id="Coils"/>
    </source>
</evidence>
<evidence type="ECO:0000313" key="4">
    <source>
        <dbReference type="Proteomes" id="UP001163105"/>
    </source>
</evidence>
<protein>
    <submittedName>
        <fullName evidence="3">Alphaherpesvirus glycoprotein E domain-containing protein</fullName>
    </submittedName>
</protein>
<reference evidence="3" key="1">
    <citation type="submission" date="2023-01" db="EMBL/GenBank/DDBJ databases">
        <title>The growth and conidiation of Purpureocillium lavendulum are regulated by nitrogen source and histone H3K14 acetylation.</title>
        <authorList>
            <person name="Tang P."/>
            <person name="Han J."/>
            <person name="Zhang C."/>
            <person name="Tang P."/>
            <person name="Qi F."/>
            <person name="Zhang K."/>
            <person name="Liang L."/>
        </authorList>
    </citation>
    <scope>NUCLEOTIDE SEQUENCE</scope>
    <source>
        <strain evidence="3">YMF1.00683</strain>
    </source>
</reference>
<dbReference type="Proteomes" id="UP001163105">
    <property type="component" value="Unassembled WGS sequence"/>
</dbReference>
<feature type="coiled-coil region" evidence="1">
    <location>
        <begin position="51"/>
        <end position="113"/>
    </location>
</feature>